<dbReference type="AlphaFoldDB" id="A0A9W6X4Z2"/>
<keyword evidence="2" id="KW-1185">Reference proteome</keyword>
<dbReference type="Proteomes" id="UP001165121">
    <property type="component" value="Unassembled WGS sequence"/>
</dbReference>
<dbReference type="OrthoDB" id="122348at2759"/>
<proteinExistence type="predicted"/>
<protein>
    <submittedName>
        <fullName evidence="1">Unnamed protein product</fullName>
    </submittedName>
</protein>
<gene>
    <name evidence="1" type="ORF">Pfra01_000736400</name>
</gene>
<evidence type="ECO:0000313" key="1">
    <source>
        <dbReference type="EMBL" id="GMF31742.1"/>
    </source>
</evidence>
<dbReference type="EMBL" id="BSXT01000650">
    <property type="protein sequence ID" value="GMF31742.1"/>
    <property type="molecule type" value="Genomic_DNA"/>
</dbReference>
<evidence type="ECO:0000313" key="2">
    <source>
        <dbReference type="Proteomes" id="UP001165121"/>
    </source>
</evidence>
<reference evidence="1" key="1">
    <citation type="submission" date="2023-04" db="EMBL/GenBank/DDBJ databases">
        <title>Phytophthora fragariaefolia NBRC 109709.</title>
        <authorList>
            <person name="Ichikawa N."/>
            <person name="Sato H."/>
            <person name="Tonouchi N."/>
        </authorList>
    </citation>
    <scope>NUCLEOTIDE SEQUENCE</scope>
    <source>
        <strain evidence="1">NBRC 109709</strain>
    </source>
</reference>
<organism evidence="1 2">
    <name type="scientific">Phytophthora fragariaefolia</name>
    <dbReference type="NCBI Taxonomy" id="1490495"/>
    <lineage>
        <taxon>Eukaryota</taxon>
        <taxon>Sar</taxon>
        <taxon>Stramenopiles</taxon>
        <taxon>Oomycota</taxon>
        <taxon>Peronosporomycetes</taxon>
        <taxon>Peronosporales</taxon>
        <taxon>Peronosporaceae</taxon>
        <taxon>Phytophthora</taxon>
    </lineage>
</organism>
<comment type="caution">
    <text evidence="1">The sequence shown here is derived from an EMBL/GenBank/DDBJ whole genome shotgun (WGS) entry which is preliminary data.</text>
</comment>
<accession>A0A9W6X4Z2</accession>
<name>A0A9W6X4Z2_9STRA</name>
<sequence>MSGEIKVLDVAEALKAAVDAINSKHLSLCAATSHFGVSKMKIHRRATGEVELTSRNGPDPVLTQGEVERITRAVDARTMHGRCSTKNELGLYIRTIVENSSYEREMHEQFPLTSLVQRFVVQNAVAFSSGKEQGFEVCQAKASTTANVERHYNNLEQLMDDVVGIPASYIWNLDETGMCPQSRNSKQRVLATKKE</sequence>